<dbReference type="PANTHER" id="PTHR33700">
    <property type="entry name" value="MYB-LIKE PROTEIN X"/>
    <property type="match status" value="1"/>
</dbReference>
<dbReference type="Proteomes" id="UP000251960">
    <property type="component" value="Chromosome 9"/>
</dbReference>
<proteinExistence type="predicted"/>
<reference evidence="2" key="1">
    <citation type="journal article" date="2018" name="Nat. Genet.">
        <title>Extensive intraspecific gene order and gene structural variations between Mo17 and other maize genomes.</title>
        <authorList>
            <person name="Sun S."/>
            <person name="Zhou Y."/>
            <person name="Chen J."/>
            <person name="Shi J."/>
            <person name="Zhao H."/>
            <person name="Zhao H."/>
            <person name="Song W."/>
            <person name="Zhang M."/>
            <person name="Cui Y."/>
            <person name="Dong X."/>
            <person name="Liu H."/>
            <person name="Ma X."/>
            <person name="Jiao Y."/>
            <person name="Wang B."/>
            <person name="Wei X."/>
            <person name="Stein J.C."/>
            <person name="Glaubitz J.C."/>
            <person name="Lu F."/>
            <person name="Yu G."/>
            <person name="Liang C."/>
            <person name="Fengler K."/>
            <person name="Li B."/>
            <person name="Rafalski A."/>
            <person name="Schnable P.S."/>
            <person name="Ware D.H."/>
            <person name="Buckler E.S."/>
            <person name="Lai J."/>
        </authorList>
    </citation>
    <scope>NUCLEOTIDE SEQUENCE [LARGE SCALE GENOMIC DNA]</scope>
    <source>
        <tissue evidence="2">Seedling</tissue>
    </source>
</reference>
<name>A0A3L6DEE1_MAIZE</name>
<feature type="compositionally biased region" description="Low complexity" evidence="1">
    <location>
        <begin position="559"/>
        <end position="569"/>
    </location>
</feature>
<dbReference type="EMBL" id="NCVQ01000010">
    <property type="protein sequence ID" value="PWZ06869.1"/>
    <property type="molecule type" value="Genomic_DNA"/>
</dbReference>
<feature type="compositionally biased region" description="Polar residues" evidence="1">
    <location>
        <begin position="517"/>
        <end position="534"/>
    </location>
</feature>
<protein>
    <recommendedName>
        <fullName evidence="3">Dentin sialophosphoprotein-like</fullName>
    </recommendedName>
</protein>
<feature type="compositionally biased region" description="Low complexity" evidence="1">
    <location>
        <begin position="458"/>
        <end position="468"/>
    </location>
</feature>
<feature type="compositionally biased region" description="Polar residues" evidence="1">
    <location>
        <begin position="404"/>
        <end position="439"/>
    </location>
</feature>
<comment type="caution">
    <text evidence="2">The sequence shown here is derived from an EMBL/GenBank/DDBJ whole genome shotgun (WGS) entry which is preliminary data.</text>
</comment>
<evidence type="ECO:0008006" key="3">
    <source>
        <dbReference type="Google" id="ProtNLM"/>
    </source>
</evidence>
<feature type="compositionally biased region" description="Basic and acidic residues" evidence="1">
    <location>
        <begin position="64"/>
        <end position="74"/>
    </location>
</feature>
<organism evidence="2">
    <name type="scientific">Zea mays</name>
    <name type="common">Maize</name>
    <dbReference type="NCBI Taxonomy" id="4577"/>
    <lineage>
        <taxon>Eukaryota</taxon>
        <taxon>Viridiplantae</taxon>
        <taxon>Streptophyta</taxon>
        <taxon>Embryophyta</taxon>
        <taxon>Tracheophyta</taxon>
        <taxon>Spermatophyta</taxon>
        <taxon>Magnoliopsida</taxon>
        <taxon>Liliopsida</taxon>
        <taxon>Poales</taxon>
        <taxon>Poaceae</taxon>
        <taxon>PACMAD clade</taxon>
        <taxon>Panicoideae</taxon>
        <taxon>Andropogonodae</taxon>
        <taxon>Andropogoneae</taxon>
        <taxon>Tripsacinae</taxon>
        <taxon>Zea</taxon>
    </lineage>
</organism>
<feature type="compositionally biased region" description="Polar residues" evidence="1">
    <location>
        <begin position="284"/>
        <end position="297"/>
    </location>
</feature>
<evidence type="ECO:0000313" key="2">
    <source>
        <dbReference type="EMBL" id="PWZ06869.1"/>
    </source>
</evidence>
<feature type="compositionally biased region" description="Basic and acidic residues" evidence="1">
    <location>
        <begin position="392"/>
        <end position="403"/>
    </location>
</feature>
<feature type="compositionally biased region" description="Polar residues" evidence="1">
    <location>
        <begin position="361"/>
        <end position="370"/>
    </location>
</feature>
<feature type="compositionally biased region" description="Polar residues" evidence="1">
    <location>
        <begin position="541"/>
        <end position="557"/>
    </location>
</feature>
<evidence type="ECO:0000256" key="1">
    <source>
        <dbReference type="SAM" id="MobiDB-lite"/>
    </source>
</evidence>
<dbReference type="PANTHER" id="PTHR33700:SF3">
    <property type="entry name" value="OS06G0554300 PROTEIN"/>
    <property type="match status" value="1"/>
</dbReference>
<dbReference type="ExpressionAtlas" id="A0A3L6DEE1">
    <property type="expression patterns" value="baseline and differential"/>
</dbReference>
<feature type="compositionally biased region" description="Basic and acidic residues" evidence="1">
    <location>
        <begin position="440"/>
        <end position="455"/>
    </location>
</feature>
<gene>
    <name evidence="2" type="ORF">Zm00014a_028881</name>
</gene>
<accession>A0A3L6DEE1</accession>
<feature type="region of interest" description="Disordered" evidence="1">
    <location>
        <begin position="64"/>
        <end position="111"/>
    </location>
</feature>
<sequence>MARRSKHLGQGVVETNLPYCFFRLGMSWPLEFDDQQSRGMGGRGWPRTITTSLDVAQDLGGEWRARDLGGEGDRGGNPVDCGGDRGRGDERRMSRVGVGGRTVAARPPEPSRGTFVDSSCHYVTRVCRSGDVSVLNLLVPHKWIGVNMLHHSNSRNQRNRGSRIKTLLQATLLSGVVFWLLYQVKHSYDKKNEYLDDAEDQLTHNDRSIFQARKQKAGSYSDSNVQMVVDNSDVTTKPEEGDVDHHSDTFDHNEKTVETVFDKDSTNLHEDDKRNTESSEAEGQVNSGDSNTEANNNKNEDETTSLVEGRKHDTESNSAAESKSEVNSTGDELSQNNHAQEENTREASGMSHDEVAHGDESTSASGTWNGSDGEGEKKEAVDTQTGSETLPDDAKTEATDDRGTNSLSDETGNIPSVHTDNSQNDASENQGDATSTTSDSSEHGISEAVHIETGLEHGSATTSSVTGSGDDRDNSSDSSSAGKNTETLSGTTTEASYSKEENSENSSVSTEAENSRGDSSIGVNGSSETSTNGEQVDPKTETSTSTSNVHNESQGADGSSGSNNSIGNGPEQTGKTERQ</sequence>
<feature type="compositionally biased region" description="Basic and acidic residues" evidence="1">
    <location>
        <begin position="82"/>
        <end position="93"/>
    </location>
</feature>
<dbReference type="AlphaFoldDB" id="A0A3L6DEE1"/>
<feature type="region of interest" description="Disordered" evidence="1">
    <location>
        <begin position="234"/>
        <end position="579"/>
    </location>
</feature>
<feature type="compositionally biased region" description="Polar residues" evidence="1">
    <location>
        <begin position="481"/>
        <end position="493"/>
    </location>
</feature>
<feature type="compositionally biased region" description="Polar residues" evidence="1">
    <location>
        <begin position="316"/>
        <end position="338"/>
    </location>
</feature>
<feature type="compositionally biased region" description="Basic and acidic residues" evidence="1">
    <location>
        <begin position="339"/>
        <end position="360"/>
    </location>
</feature>
<feature type="compositionally biased region" description="Basic and acidic residues" evidence="1">
    <location>
        <begin position="236"/>
        <end position="277"/>
    </location>
</feature>